<sequence length="81" mass="9409">MIQSIANAIDGLQPTYDGTTDDFPDYELCVESDGRLLRTHVYDSIAWDDDVKPEIERFMNAWQPIFRVVERTLAIPGREYK</sequence>
<accession>A0ABS8NDH0</accession>
<gene>
    <name evidence="1" type="ORF">LOC71_04915</name>
</gene>
<comment type="caution">
    <text evidence="1">The sequence shown here is derived from an EMBL/GenBank/DDBJ whole genome shotgun (WGS) entry which is preliminary data.</text>
</comment>
<reference evidence="1" key="1">
    <citation type="submission" date="2021-11" db="EMBL/GenBank/DDBJ databases">
        <title>Genome sequence.</title>
        <authorList>
            <person name="Sun Q."/>
        </authorList>
    </citation>
    <scope>NUCLEOTIDE SEQUENCE</scope>
    <source>
        <strain evidence="1">JC740</strain>
    </source>
</reference>
<dbReference type="Proteomes" id="UP001430306">
    <property type="component" value="Unassembled WGS sequence"/>
</dbReference>
<evidence type="ECO:0008006" key="3">
    <source>
        <dbReference type="Google" id="ProtNLM"/>
    </source>
</evidence>
<name>A0ABS8NDH0_9BACT</name>
<dbReference type="RefSeq" id="WP_230271839.1">
    <property type="nucleotide sequence ID" value="NZ_JAJKFW010000006.1"/>
</dbReference>
<protein>
    <recommendedName>
        <fullName evidence="3">DUF4268 domain-containing protein</fullName>
    </recommendedName>
</protein>
<evidence type="ECO:0000313" key="1">
    <source>
        <dbReference type="EMBL" id="MCC9641605.1"/>
    </source>
</evidence>
<dbReference type="EMBL" id="JAJKFW010000006">
    <property type="protein sequence ID" value="MCC9641605.1"/>
    <property type="molecule type" value="Genomic_DNA"/>
</dbReference>
<proteinExistence type="predicted"/>
<keyword evidence="2" id="KW-1185">Reference proteome</keyword>
<evidence type="ECO:0000313" key="2">
    <source>
        <dbReference type="Proteomes" id="UP001430306"/>
    </source>
</evidence>
<organism evidence="1 2">
    <name type="scientific">Rhodopirellula halodulae</name>
    <dbReference type="NCBI Taxonomy" id="2894198"/>
    <lineage>
        <taxon>Bacteria</taxon>
        <taxon>Pseudomonadati</taxon>
        <taxon>Planctomycetota</taxon>
        <taxon>Planctomycetia</taxon>
        <taxon>Pirellulales</taxon>
        <taxon>Pirellulaceae</taxon>
        <taxon>Rhodopirellula</taxon>
    </lineage>
</organism>